<dbReference type="InParanoid" id="A0A0C3C7H4"/>
<sequence length="410" mass="45130">MPRRPAFLASTSTAHPQAYERHLASSSFGIHPSMSQDTFIYQRSLSSKSDAYTSSDTSISDSDSTLGSPSSVATNLSTAQSDTTVTFENMPHIIGTSNSSYQLAVQEASTLQVPIHLHRLDITPSGNADAAVTRPSSHPANRTTSRRSPISPESDSSGTETVVSDSISAERERLVRQRTTSLGTRTRDSRAIYPPAVSYLDGGGKHLDEWESSGVAISARTGSEVQSSGVRYAPNDIGGYPGTGDTGRGSHDRFETRDVHLPYPPGLEKYSKNLHIVPTGHTYSVPHRKRSDGVEQECSLLAPPARCVRWNENLICPSPILACQRRKGWFNRRGDQLWTNDGAYKPPAQGQEYPPDLDCYPEYNLGWQNEEGVRIDMQHRLIPKQPLRSALKQSRNRERTDGCVIRPLVI</sequence>
<gene>
    <name evidence="2" type="ORF">PILCRDRAFT_776575</name>
</gene>
<feature type="region of interest" description="Disordered" evidence="1">
    <location>
        <begin position="227"/>
        <end position="249"/>
    </location>
</feature>
<feature type="compositionally biased region" description="Low complexity" evidence="1">
    <location>
        <begin position="51"/>
        <end position="71"/>
    </location>
</feature>
<dbReference type="EMBL" id="KN832984">
    <property type="protein sequence ID" value="KIM85602.1"/>
    <property type="molecule type" value="Genomic_DNA"/>
</dbReference>
<dbReference type="AlphaFoldDB" id="A0A0C3C7H4"/>
<organism evidence="2 3">
    <name type="scientific">Piloderma croceum (strain F 1598)</name>
    <dbReference type="NCBI Taxonomy" id="765440"/>
    <lineage>
        <taxon>Eukaryota</taxon>
        <taxon>Fungi</taxon>
        <taxon>Dikarya</taxon>
        <taxon>Basidiomycota</taxon>
        <taxon>Agaricomycotina</taxon>
        <taxon>Agaricomycetes</taxon>
        <taxon>Agaricomycetidae</taxon>
        <taxon>Atheliales</taxon>
        <taxon>Atheliaceae</taxon>
        <taxon>Piloderma</taxon>
    </lineage>
</organism>
<evidence type="ECO:0000313" key="2">
    <source>
        <dbReference type="EMBL" id="KIM85602.1"/>
    </source>
</evidence>
<evidence type="ECO:0000256" key="1">
    <source>
        <dbReference type="SAM" id="MobiDB-lite"/>
    </source>
</evidence>
<feature type="region of interest" description="Disordered" evidence="1">
    <location>
        <begin position="51"/>
        <end position="74"/>
    </location>
</feature>
<evidence type="ECO:0000313" key="3">
    <source>
        <dbReference type="Proteomes" id="UP000054166"/>
    </source>
</evidence>
<reference evidence="2 3" key="1">
    <citation type="submission" date="2014-04" db="EMBL/GenBank/DDBJ databases">
        <authorList>
            <consortium name="DOE Joint Genome Institute"/>
            <person name="Kuo A."/>
            <person name="Tarkka M."/>
            <person name="Buscot F."/>
            <person name="Kohler A."/>
            <person name="Nagy L.G."/>
            <person name="Floudas D."/>
            <person name="Copeland A."/>
            <person name="Barry K.W."/>
            <person name="Cichocki N."/>
            <person name="Veneault-Fourrey C."/>
            <person name="LaButti K."/>
            <person name="Lindquist E.A."/>
            <person name="Lipzen A."/>
            <person name="Lundell T."/>
            <person name="Morin E."/>
            <person name="Murat C."/>
            <person name="Sun H."/>
            <person name="Tunlid A."/>
            <person name="Henrissat B."/>
            <person name="Grigoriev I.V."/>
            <person name="Hibbett D.S."/>
            <person name="Martin F."/>
            <person name="Nordberg H.P."/>
            <person name="Cantor M.N."/>
            <person name="Hua S.X."/>
        </authorList>
    </citation>
    <scope>NUCLEOTIDE SEQUENCE [LARGE SCALE GENOMIC DNA]</scope>
    <source>
        <strain evidence="2 3">F 1598</strain>
    </source>
</reference>
<reference evidence="3" key="2">
    <citation type="submission" date="2015-01" db="EMBL/GenBank/DDBJ databases">
        <title>Evolutionary Origins and Diversification of the Mycorrhizal Mutualists.</title>
        <authorList>
            <consortium name="DOE Joint Genome Institute"/>
            <consortium name="Mycorrhizal Genomics Consortium"/>
            <person name="Kohler A."/>
            <person name="Kuo A."/>
            <person name="Nagy L.G."/>
            <person name="Floudas D."/>
            <person name="Copeland A."/>
            <person name="Barry K.W."/>
            <person name="Cichocki N."/>
            <person name="Veneault-Fourrey C."/>
            <person name="LaButti K."/>
            <person name="Lindquist E.A."/>
            <person name="Lipzen A."/>
            <person name="Lundell T."/>
            <person name="Morin E."/>
            <person name="Murat C."/>
            <person name="Riley R."/>
            <person name="Ohm R."/>
            <person name="Sun H."/>
            <person name="Tunlid A."/>
            <person name="Henrissat B."/>
            <person name="Grigoriev I.V."/>
            <person name="Hibbett D.S."/>
            <person name="Martin F."/>
        </authorList>
    </citation>
    <scope>NUCLEOTIDE SEQUENCE [LARGE SCALE GENOMIC DNA]</scope>
    <source>
        <strain evidence="3">F 1598</strain>
    </source>
</reference>
<dbReference type="OrthoDB" id="3255922at2759"/>
<keyword evidence="3" id="KW-1185">Reference proteome</keyword>
<accession>A0A0C3C7H4</accession>
<dbReference type="Proteomes" id="UP000054166">
    <property type="component" value="Unassembled WGS sequence"/>
</dbReference>
<dbReference type="HOGENOM" id="CLU_052851_0_0_1"/>
<name>A0A0C3C7H4_PILCF</name>
<protein>
    <submittedName>
        <fullName evidence="2">Uncharacterized protein</fullName>
    </submittedName>
</protein>
<dbReference type="STRING" id="765440.A0A0C3C7H4"/>
<feature type="compositionally biased region" description="Polar residues" evidence="1">
    <location>
        <begin position="134"/>
        <end position="167"/>
    </location>
</feature>
<feature type="region of interest" description="Disordered" evidence="1">
    <location>
        <begin position="125"/>
        <end position="170"/>
    </location>
</feature>
<proteinExistence type="predicted"/>